<organism evidence="1 2">
    <name type="scientific">Pseudomonas taetrolens</name>
    <dbReference type="NCBI Taxonomy" id="47884"/>
    <lineage>
        <taxon>Bacteria</taxon>
        <taxon>Pseudomonadati</taxon>
        <taxon>Pseudomonadota</taxon>
        <taxon>Gammaproteobacteria</taxon>
        <taxon>Pseudomonadales</taxon>
        <taxon>Pseudomonadaceae</taxon>
        <taxon>Pseudomonas</taxon>
    </lineage>
</organism>
<comment type="caution">
    <text evidence="1">The sequence shown here is derived from an EMBL/GenBank/DDBJ whole genome shotgun (WGS) entry which is preliminary data.</text>
</comment>
<name>A0A1H4YL03_PSETA</name>
<dbReference type="Proteomes" id="UP000183155">
    <property type="component" value="Unassembled WGS sequence"/>
</dbReference>
<evidence type="ECO:0000313" key="2">
    <source>
        <dbReference type="Proteomes" id="UP000183155"/>
    </source>
</evidence>
<protein>
    <recommendedName>
        <fullName evidence="3">Prophage PssSM-02</fullName>
    </recommendedName>
</protein>
<proteinExistence type="predicted"/>
<reference evidence="1 2" key="1">
    <citation type="submission" date="2016-10" db="EMBL/GenBank/DDBJ databases">
        <authorList>
            <person name="Varghese N."/>
            <person name="Submissions S."/>
        </authorList>
    </citation>
    <scope>NUCLEOTIDE SEQUENCE [LARGE SCALE GENOMIC DNA]</scope>
    <source>
        <strain evidence="1 2">BS3652</strain>
    </source>
</reference>
<sequence length="291" mass="32609">MPVVRKTETHLDLIDGIDLTTGVHPTAKLIEYLSVLPLYAYCGEQIQDACRILDQCTSRLVVSDATGDLKLLCIEAIRNEESIFQFASTPPVTRLADGIRHFTCCEAASDEEAYAAYAIACAIRAIESLNDWMQATAEDAVSTNWKILELPWEEFETAVVAEVSPYERIEALDNYVAHLEVITSLLSVYDNDITELAAAAMKSATKRKGGILSGMDRKEEISVRDAAIVQHARDLRNKGLPRRNVTTQVHRWLENQVALPSQQRPNWLPPEVEKALTRRQVDAILDRYEVV</sequence>
<accession>A0A1H4YL03</accession>
<evidence type="ECO:0008006" key="3">
    <source>
        <dbReference type="Google" id="ProtNLM"/>
    </source>
</evidence>
<dbReference type="EMBL" id="FNRS01000001">
    <property type="protein sequence ID" value="SED17741.1"/>
    <property type="molecule type" value="Genomic_DNA"/>
</dbReference>
<keyword evidence="2" id="KW-1185">Reference proteome</keyword>
<gene>
    <name evidence="1" type="ORF">SAMN04490203_3996</name>
</gene>
<evidence type="ECO:0000313" key="1">
    <source>
        <dbReference type="EMBL" id="SED17741.1"/>
    </source>
</evidence>